<sequence length="230" mass="26235">MDKPLKYTFSFIAERFEKLLIIVLCVQLPLLILHSIITNYTYAITPNVGTIYSVADIYYALFTILFFLYAQIPFVKYTFNELEGREGSLKNALYTFVVQGFPIFVFSCLISILIIIGFSFFVVPGIIILSLFITAPIISIIDNKSVWKSIKEARLLFKKHFIKIILLISLWGTVEMVIGIIVNSFILNITSSYAALAGVQILTNMLFYPLFIVLLTTSTLKWREGLRKLT</sequence>
<reference evidence="3" key="1">
    <citation type="journal article" date="2019" name="Int. J. Syst. Evol. Microbiol.">
        <title>The Global Catalogue of Microorganisms (GCM) 10K type strain sequencing project: providing services to taxonomists for standard genome sequencing and annotation.</title>
        <authorList>
            <consortium name="The Broad Institute Genomics Platform"/>
            <consortium name="The Broad Institute Genome Sequencing Center for Infectious Disease"/>
            <person name="Wu L."/>
            <person name="Ma J."/>
        </authorList>
    </citation>
    <scope>NUCLEOTIDE SEQUENCE [LARGE SCALE GENOMIC DNA]</scope>
    <source>
        <strain evidence="3">KCTC 3913</strain>
    </source>
</reference>
<gene>
    <name evidence="2" type="ORF">ACFSUL_04730</name>
</gene>
<evidence type="ECO:0000256" key="1">
    <source>
        <dbReference type="SAM" id="Phobius"/>
    </source>
</evidence>
<evidence type="ECO:0000313" key="2">
    <source>
        <dbReference type="EMBL" id="MFD2680051.1"/>
    </source>
</evidence>
<feature type="transmembrane region" description="Helical" evidence="1">
    <location>
        <begin position="57"/>
        <end position="79"/>
    </location>
</feature>
<evidence type="ECO:0000313" key="3">
    <source>
        <dbReference type="Proteomes" id="UP001597506"/>
    </source>
</evidence>
<feature type="transmembrane region" description="Helical" evidence="1">
    <location>
        <begin position="122"/>
        <end position="141"/>
    </location>
</feature>
<accession>A0ABW5RN18</accession>
<feature type="transmembrane region" description="Helical" evidence="1">
    <location>
        <begin position="20"/>
        <end position="37"/>
    </location>
</feature>
<protein>
    <recommendedName>
        <fullName evidence="4">DUF975 family protein</fullName>
    </recommendedName>
</protein>
<keyword evidence="1" id="KW-0472">Membrane</keyword>
<feature type="transmembrane region" description="Helical" evidence="1">
    <location>
        <begin position="91"/>
        <end position="116"/>
    </location>
</feature>
<dbReference type="RefSeq" id="WP_377933173.1">
    <property type="nucleotide sequence ID" value="NZ_JBHUMF010000011.1"/>
</dbReference>
<evidence type="ECO:0008006" key="4">
    <source>
        <dbReference type="Google" id="ProtNLM"/>
    </source>
</evidence>
<organism evidence="2 3">
    <name type="scientific">Bacillus seohaeanensis</name>
    <dbReference type="NCBI Taxonomy" id="284580"/>
    <lineage>
        <taxon>Bacteria</taxon>
        <taxon>Bacillati</taxon>
        <taxon>Bacillota</taxon>
        <taxon>Bacilli</taxon>
        <taxon>Bacillales</taxon>
        <taxon>Bacillaceae</taxon>
        <taxon>Bacillus</taxon>
    </lineage>
</organism>
<keyword evidence="1" id="KW-0812">Transmembrane</keyword>
<feature type="transmembrane region" description="Helical" evidence="1">
    <location>
        <begin position="161"/>
        <end position="187"/>
    </location>
</feature>
<proteinExistence type="predicted"/>
<keyword evidence="1" id="KW-1133">Transmembrane helix</keyword>
<dbReference type="Proteomes" id="UP001597506">
    <property type="component" value="Unassembled WGS sequence"/>
</dbReference>
<name>A0ABW5RN18_9BACI</name>
<keyword evidence="3" id="KW-1185">Reference proteome</keyword>
<comment type="caution">
    <text evidence="2">The sequence shown here is derived from an EMBL/GenBank/DDBJ whole genome shotgun (WGS) entry which is preliminary data.</text>
</comment>
<dbReference type="EMBL" id="JBHUMF010000011">
    <property type="protein sequence ID" value="MFD2680051.1"/>
    <property type="molecule type" value="Genomic_DNA"/>
</dbReference>
<feature type="transmembrane region" description="Helical" evidence="1">
    <location>
        <begin position="193"/>
        <end position="217"/>
    </location>
</feature>